<dbReference type="PANTHER" id="PTHR43755">
    <property type="match status" value="1"/>
</dbReference>
<dbReference type="InterPro" id="IPR049386">
    <property type="entry name" value="FCSD_central"/>
</dbReference>
<dbReference type="GO" id="GO:0016491">
    <property type="term" value="F:oxidoreductase activity"/>
    <property type="evidence" value="ECO:0007669"/>
    <property type="project" value="UniProtKB-KW"/>
</dbReference>
<dbReference type="SUPFAM" id="SSF51905">
    <property type="entry name" value="FAD/NAD(P)-binding domain"/>
    <property type="match status" value="2"/>
</dbReference>
<sequence>MALNRRDTFKIVGVAAAAAVLPTMAVASAEKSATKEVAKKASGKSVVIIGAGFGGLTMAKALRKKDKTIEVTVIEKRTMHMACPLSNGLLGGLDDMSLSMFVGDYYEPATKYGYTFVNSEVVSIDRKAKEVHTSTAGAVSYDILVLSPGIEYDYEKQFPEWSKEKIAHVGAACPAGLKPGNEHIALKRQLENMDDGNVFIVPPAKGKFRCPPAPYERTAMVANYLKNEGIKGKVIVLDTRGGKFAKAKAFKESWADLYDGLIEYKGFTEVTDVDPVAGTITYTEFKDAEDEKGVSKTEKYQVCNLMPINKCSPVIAMADIEHNGAGYAKMDGYSFRSKTDKNVYVIGDAVTHKIPPSGQTAIWGAHRATGQIVDQLNGKKSDLTAGLPAKAANVCFSIVGGKPEEAIMVTHTFSADKSGVLKGKGAVPKPKDGNGKFRSKGTATATREWFGGVMREMFA</sequence>
<accession>A0A1W1D0E4</accession>
<dbReference type="Pfam" id="PF21706">
    <property type="entry name" value="FCSD_central"/>
    <property type="match status" value="1"/>
</dbReference>
<keyword evidence="3" id="KW-0560">Oxidoreductase</keyword>
<dbReference type="GO" id="GO:0050660">
    <property type="term" value="F:flavin adenine dinucleotide binding"/>
    <property type="evidence" value="ECO:0007669"/>
    <property type="project" value="InterPro"/>
</dbReference>
<protein>
    <submittedName>
        <fullName evidence="3">Sulfide dehydrogenase [flavocytochrome C] flavoprotein chain</fullName>
        <ecNumber evidence="3">1.8.2.-</ecNumber>
    </submittedName>
</protein>
<evidence type="ECO:0000259" key="2">
    <source>
        <dbReference type="Pfam" id="PF21706"/>
    </source>
</evidence>
<evidence type="ECO:0000313" key="3">
    <source>
        <dbReference type="EMBL" id="SFV71382.1"/>
    </source>
</evidence>
<dbReference type="Gene3D" id="3.50.50.60">
    <property type="entry name" value="FAD/NAD(P)-binding domain"/>
    <property type="match status" value="2"/>
</dbReference>
<evidence type="ECO:0000259" key="1">
    <source>
        <dbReference type="Pfam" id="PF07992"/>
    </source>
</evidence>
<dbReference type="PROSITE" id="PS51318">
    <property type="entry name" value="TAT"/>
    <property type="match status" value="1"/>
</dbReference>
<gene>
    <name evidence="3" type="ORF">MNB_SV-13-1293</name>
</gene>
<dbReference type="PANTHER" id="PTHR43755:SF1">
    <property type="entry name" value="FAD-DEPENDENT PYRIDINE NUCLEOTIDE-DISULPHIDE OXIDOREDUCTASE"/>
    <property type="match status" value="1"/>
</dbReference>
<dbReference type="Gene3D" id="3.90.760.10">
    <property type="entry name" value="Flavocytochrome c sulphide dehydrogenase, flavin-binding domain"/>
    <property type="match status" value="1"/>
</dbReference>
<dbReference type="InterPro" id="IPR036188">
    <property type="entry name" value="FAD/NAD-bd_sf"/>
</dbReference>
<dbReference type="EMBL" id="FPHM01000235">
    <property type="protein sequence ID" value="SFV71382.1"/>
    <property type="molecule type" value="Genomic_DNA"/>
</dbReference>
<dbReference type="InterPro" id="IPR052541">
    <property type="entry name" value="SQRD"/>
</dbReference>
<name>A0A1W1D0E4_9ZZZZ</name>
<dbReference type="EC" id="1.8.2.-" evidence="3"/>
<dbReference type="InterPro" id="IPR023753">
    <property type="entry name" value="FAD/NAD-binding_dom"/>
</dbReference>
<organism evidence="3">
    <name type="scientific">hydrothermal vent metagenome</name>
    <dbReference type="NCBI Taxonomy" id="652676"/>
    <lineage>
        <taxon>unclassified sequences</taxon>
        <taxon>metagenomes</taxon>
        <taxon>ecological metagenomes</taxon>
    </lineage>
</organism>
<proteinExistence type="predicted"/>
<feature type="domain" description="FAD/NAD(P)-binding" evidence="1">
    <location>
        <begin position="45"/>
        <end position="149"/>
    </location>
</feature>
<reference evidence="3" key="1">
    <citation type="submission" date="2016-10" db="EMBL/GenBank/DDBJ databases">
        <authorList>
            <person name="de Groot N.N."/>
        </authorList>
    </citation>
    <scope>NUCLEOTIDE SEQUENCE</scope>
</reference>
<dbReference type="InterPro" id="IPR037092">
    <property type="entry name" value="FlavoCytC_S_DH_flav-bd_sf"/>
</dbReference>
<dbReference type="Pfam" id="PF07992">
    <property type="entry name" value="Pyr_redox_2"/>
    <property type="match status" value="1"/>
</dbReference>
<dbReference type="AlphaFoldDB" id="A0A1W1D0E4"/>
<dbReference type="InterPro" id="IPR006311">
    <property type="entry name" value="TAT_signal"/>
</dbReference>
<feature type="domain" description="Sulfide dehydrogenase [flavocytochrome c] flavoprotein chain central" evidence="2">
    <location>
        <begin position="185"/>
        <end position="286"/>
    </location>
</feature>